<gene>
    <name evidence="7" type="ORF">MXD59_22250</name>
</gene>
<name>A0ABT0K3S0_9ACTN</name>
<dbReference type="SUPFAM" id="SSF51679">
    <property type="entry name" value="Bacterial luciferase-like"/>
    <property type="match status" value="1"/>
</dbReference>
<evidence type="ECO:0000256" key="5">
    <source>
        <dbReference type="ARBA" id="ARBA00033748"/>
    </source>
</evidence>
<dbReference type="PIRSF" id="PIRSF000337">
    <property type="entry name" value="NTA_MOA"/>
    <property type="match status" value="1"/>
</dbReference>
<evidence type="ECO:0000313" key="8">
    <source>
        <dbReference type="Proteomes" id="UP001201873"/>
    </source>
</evidence>
<dbReference type="PANTHER" id="PTHR30011:SF16">
    <property type="entry name" value="C2H2 FINGER DOMAIN TRANSCRIPTION FACTOR (EUROFUNG)-RELATED"/>
    <property type="match status" value="1"/>
</dbReference>
<keyword evidence="1" id="KW-0285">Flavoprotein</keyword>
<dbReference type="EC" id="1.14.-.-" evidence="7"/>
<dbReference type="InterPro" id="IPR011251">
    <property type="entry name" value="Luciferase-like_dom"/>
</dbReference>
<keyword evidence="8" id="KW-1185">Reference proteome</keyword>
<dbReference type="Pfam" id="PF00296">
    <property type="entry name" value="Bac_luciferase"/>
    <property type="match status" value="1"/>
</dbReference>
<keyword evidence="4 7" id="KW-0503">Monooxygenase</keyword>
<comment type="similarity">
    <text evidence="5">Belongs to the NtaA/SnaA/DszA monooxygenase family.</text>
</comment>
<reference evidence="7 8" key="1">
    <citation type="submission" date="2022-04" db="EMBL/GenBank/DDBJ databases">
        <title>Genome diversity in the genus Frankia.</title>
        <authorList>
            <person name="Carlos-Shanley C."/>
            <person name="Hahn D."/>
        </authorList>
    </citation>
    <scope>NUCLEOTIDE SEQUENCE [LARGE SCALE GENOMIC DNA]</scope>
    <source>
        <strain evidence="7 8">Ag45/Mut15</strain>
    </source>
</reference>
<sequence>MAERLLHLNVNGNGLAKPPNSWRRSDPPTWFLDFARWEQLGRIAERGLLDAVFLADHLGATDFSSPWHAFDPFMLQTAVARATRHIGLVATLSATFYQPWDVARRAATLDLASGGRAAVNIVTSGEDAAAALYGRGVLPERDVRYARAEEVLIAVKRLWNSWDPAALVADAETGELVHEHLVSTVDYDGAHVGFTGRFQFPRSAQGQPVIVQAGASPRGIDLAAQHADAVFCAANTIPTAQEFYRTLKARAATHGRNPDELLILPGLNITLGGTEAEAKARRADLDGPATVDAASLSALSTQLGIPVDLLAVDRTLPWDVVDSPEWRPRSVGAATAVLSVARREGLTVRQLLERRVHAQNALVGTPEQVADEIEVWFTQRAADGFNINFDVFPSGLEQVADQLIPQLQRRGIFRREYTSTTLRGHYGLPPLAPDASPAATAAVTPLA</sequence>
<proteinExistence type="inferred from homology"/>
<dbReference type="Gene3D" id="3.20.20.30">
    <property type="entry name" value="Luciferase-like domain"/>
    <property type="match status" value="1"/>
</dbReference>
<evidence type="ECO:0000256" key="1">
    <source>
        <dbReference type="ARBA" id="ARBA00022630"/>
    </source>
</evidence>
<dbReference type="Proteomes" id="UP001201873">
    <property type="component" value="Unassembled WGS sequence"/>
</dbReference>
<dbReference type="InterPro" id="IPR051260">
    <property type="entry name" value="Diverse_substr_monoxygenases"/>
</dbReference>
<protein>
    <submittedName>
        <fullName evidence="7">NtaA/DmoA family FMN-dependent monooxygenase</fullName>
        <ecNumber evidence="7">1.14.-.-</ecNumber>
    </submittedName>
</protein>
<feature type="domain" description="Luciferase-like" evidence="6">
    <location>
        <begin position="33"/>
        <end position="377"/>
    </location>
</feature>
<evidence type="ECO:0000313" key="7">
    <source>
        <dbReference type="EMBL" id="MCK9878456.1"/>
    </source>
</evidence>
<comment type="caution">
    <text evidence="7">The sequence shown here is derived from an EMBL/GenBank/DDBJ whole genome shotgun (WGS) entry which is preliminary data.</text>
</comment>
<evidence type="ECO:0000259" key="6">
    <source>
        <dbReference type="Pfam" id="PF00296"/>
    </source>
</evidence>
<evidence type="ECO:0000256" key="4">
    <source>
        <dbReference type="ARBA" id="ARBA00023033"/>
    </source>
</evidence>
<dbReference type="CDD" id="cd01095">
    <property type="entry name" value="Nitrilotriacetate_monoxgenase"/>
    <property type="match status" value="1"/>
</dbReference>
<dbReference type="InterPro" id="IPR036661">
    <property type="entry name" value="Luciferase-like_sf"/>
</dbReference>
<organism evidence="7 8">
    <name type="scientific">Frankia umida</name>
    <dbReference type="NCBI Taxonomy" id="573489"/>
    <lineage>
        <taxon>Bacteria</taxon>
        <taxon>Bacillati</taxon>
        <taxon>Actinomycetota</taxon>
        <taxon>Actinomycetes</taxon>
        <taxon>Frankiales</taxon>
        <taxon>Frankiaceae</taxon>
        <taxon>Frankia</taxon>
    </lineage>
</organism>
<dbReference type="RefSeq" id="WP_248826557.1">
    <property type="nucleotide sequence ID" value="NZ_JALKFT010000034.1"/>
</dbReference>
<dbReference type="InterPro" id="IPR016215">
    <property type="entry name" value="NTA_MOA"/>
</dbReference>
<keyword evidence="3 7" id="KW-0560">Oxidoreductase</keyword>
<dbReference type="EMBL" id="JALKFT010000034">
    <property type="protein sequence ID" value="MCK9878456.1"/>
    <property type="molecule type" value="Genomic_DNA"/>
</dbReference>
<dbReference type="GO" id="GO:0004497">
    <property type="term" value="F:monooxygenase activity"/>
    <property type="evidence" value="ECO:0007669"/>
    <property type="project" value="UniProtKB-KW"/>
</dbReference>
<evidence type="ECO:0000256" key="2">
    <source>
        <dbReference type="ARBA" id="ARBA00022643"/>
    </source>
</evidence>
<keyword evidence="2" id="KW-0288">FMN</keyword>
<dbReference type="PANTHER" id="PTHR30011">
    <property type="entry name" value="ALKANESULFONATE MONOOXYGENASE-RELATED"/>
    <property type="match status" value="1"/>
</dbReference>
<dbReference type="NCBIfam" id="TIGR03860">
    <property type="entry name" value="FMN_nitrolo"/>
    <property type="match status" value="1"/>
</dbReference>
<evidence type="ECO:0000256" key="3">
    <source>
        <dbReference type="ARBA" id="ARBA00023002"/>
    </source>
</evidence>
<accession>A0ABT0K3S0</accession>